<dbReference type="Pfam" id="PF02806">
    <property type="entry name" value="Alpha-amylase_C"/>
    <property type="match status" value="1"/>
</dbReference>
<dbReference type="InterPro" id="IPR017853">
    <property type="entry name" value="GH"/>
</dbReference>
<dbReference type="PANTHER" id="PTHR43651:SF2">
    <property type="entry name" value="1,4-ALPHA-GLUCAN-BRANCHING ENZYME, CHLOROPLASTIC_AMYLOPLASTIC"/>
    <property type="match status" value="1"/>
</dbReference>
<name>A0AAW1RH91_9CHLO</name>
<dbReference type="FunFam" id="3.20.20.80:FF:000001">
    <property type="entry name" value="1,4-alpha-glucan branching enzyme"/>
    <property type="match status" value="1"/>
</dbReference>
<feature type="compositionally biased region" description="Basic and acidic residues" evidence="8">
    <location>
        <begin position="236"/>
        <end position="248"/>
    </location>
</feature>
<dbReference type="SUPFAM" id="SSF51011">
    <property type="entry name" value="Glycosyl hydrolase domain"/>
    <property type="match status" value="1"/>
</dbReference>
<dbReference type="InterPro" id="IPR004193">
    <property type="entry name" value="Glyco_hydro_13_N"/>
</dbReference>
<comment type="caution">
    <text evidence="10">The sequence shown here is derived from an EMBL/GenBank/DDBJ whole genome shotgun (WGS) entry which is preliminary data.</text>
</comment>
<keyword evidence="11" id="KW-1185">Reference proteome</keyword>
<dbReference type="EMBL" id="JALJOU010000038">
    <property type="protein sequence ID" value="KAK9832835.1"/>
    <property type="molecule type" value="Genomic_DNA"/>
</dbReference>
<dbReference type="AlphaFoldDB" id="A0AAW1RH91"/>
<comment type="pathway">
    <text evidence="7">Glycan biosynthesis.</text>
</comment>
<dbReference type="InterPro" id="IPR006047">
    <property type="entry name" value="GH13_cat_dom"/>
</dbReference>
<dbReference type="GO" id="GO:0004553">
    <property type="term" value="F:hydrolase activity, hydrolyzing O-glycosyl compounds"/>
    <property type="evidence" value="ECO:0007669"/>
    <property type="project" value="InterPro"/>
</dbReference>
<dbReference type="Gene3D" id="3.20.20.80">
    <property type="entry name" value="Glycosidases"/>
    <property type="match status" value="1"/>
</dbReference>
<keyword evidence="6" id="KW-0035">Amyloplast</keyword>
<reference evidence="10 11" key="1">
    <citation type="journal article" date="2024" name="Nat. Commun.">
        <title>Phylogenomics reveals the evolutionary origins of lichenization in chlorophyte algae.</title>
        <authorList>
            <person name="Puginier C."/>
            <person name="Libourel C."/>
            <person name="Otte J."/>
            <person name="Skaloud P."/>
            <person name="Haon M."/>
            <person name="Grisel S."/>
            <person name="Petersen M."/>
            <person name="Berrin J.G."/>
            <person name="Delaux P.M."/>
            <person name="Dal Grande F."/>
            <person name="Keller J."/>
        </authorList>
    </citation>
    <scope>NUCLEOTIDE SEQUENCE [LARGE SCALE GENOMIC DNA]</scope>
    <source>
        <strain evidence="10 11">SAG 245.80</strain>
    </source>
</reference>
<comment type="similarity">
    <text evidence="3">Belongs to the glycosyl hydrolase 13 family. GlgB subfamily.</text>
</comment>
<feature type="domain" description="Glycosyl hydrolase family 13 catalytic" evidence="9">
    <location>
        <begin position="603"/>
        <end position="975"/>
    </location>
</feature>
<evidence type="ECO:0000313" key="11">
    <source>
        <dbReference type="Proteomes" id="UP001445335"/>
    </source>
</evidence>
<feature type="region of interest" description="Disordered" evidence="8">
    <location>
        <begin position="222"/>
        <end position="248"/>
    </location>
</feature>
<dbReference type="GO" id="GO:0003844">
    <property type="term" value="F:1,4-alpha-glucan branching enzyme activity"/>
    <property type="evidence" value="ECO:0007669"/>
    <property type="project" value="UniProtKB-EC"/>
</dbReference>
<comment type="subcellular location">
    <subcellularLocation>
        <location evidence="2">Plastid</location>
        <location evidence="2">Amyloplast</location>
    </subcellularLocation>
</comment>
<evidence type="ECO:0000256" key="1">
    <source>
        <dbReference type="ARBA" id="ARBA00000826"/>
    </source>
</evidence>
<dbReference type="CDD" id="cd02854">
    <property type="entry name" value="E_set_GBE_euk_N"/>
    <property type="match status" value="1"/>
</dbReference>
<evidence type="ECO:0000256" key="2">
    <source>
        <dbReference type="ARBA" id="ARBA00004602"/>
    </source>
</evidence>
<dbReference type="SUPFAM" id="SSF51445">
    <property type="entry name" value="(Trans)glycosidases"/>
    <property type="match status" value="1"/>
</dbReference>
<dbReference type="GO" id="GO:0005975">
    <property type="term" value="P:carbohydrate metabolic process"/>
    <property type="evidence" value="ECO:0007669"/>
    <property type="project" value="InterPro"/>
</dbReference>
<protein>
    <recommendedName>
        <fullName evidence="4">1,4-alpha-glucan branching enzyme</fullName>
        <ecNumber evidence="4">2.4.1.18</ecNumber>
    </recommendedName>
</protein>
<dbReference type="FunFam" id="2.60.40.10:FF:000250">
    <property type="entry name" value="1,4-alpha-glucan-branching enzyme, chloroplastic/amyloplastic"/>
    <property type="match status" value="1"/>
</dbReference>
<feature type="compositionally biased region" description="Basic and acidic residues" evidence="8">
    <location>
        <begin position="1051"/>
        <end position="1060"/>
    </location>
</feature>
<proteinExistence type="inferred from homology"/>
<keyword evidence="6" id="KW-0934">Plastid</keyword>
<evidence type="ECO:0000256" key="6">
    <source>
        <dbReference type="ARBA" id="ARBA00023234"/>
    </source>
</evidence>
<sequence length="1101" mass="122402">MAPMEPRTSHGQMVSYYLKMEPHLFRAAVEDQFARIRQERDAAAAAAAKEQAPEAQPEQSELVLYRRMQELKRSEQRATVEDLMYASVLERFVELGVPMLPRVESIVESPGDLKALTEGVHSREALDLVKEHVRTIMGPASVAFSNAMVKMSRLQAAQVYAASVMFGYFVCRVDKRFHLERSLGLLQEAPEDAVKRLERLFSAADSMDGVDNPDAAAVVDAAQPGTDVSTSTSGRPAEEQQQKKSEKSALRRYVEQFDQAAMLEMTRVVSAEGAQLVEAQTAALFGDLKALQRQMQEAVGQDASSMEELMERVQRSVANGSVESVTITVGTQRRFVLEAVAFGTFLRDVESHVDTEYALLTPFSGGGGGGRTPTWSHGCTTVRKTRRSRWCSSTQAASTEVAAPDAGQAMDGMGIAKVDETLLAHEEHLKYRFAQYLRTKEAIAKQEGSLVNFAKGYERFGLTREGGATVYREWAPAATSAQLVGEFNNWSGTPMQRDQFGVWSVKLPDGADGEPAVPHGSRVKVRLQHPGGFSVDRIPAWIRWATQEARMGAHYNGVHWAPPPGERHTWKHERPGAKLAALRIYEAHVGMSSEEPVVASYTYFKDNVLPRIAALGYNAIQLMAVQEHAYFASFGYHVTSPFAVSSRSGTPEELKALIDEAHRLGLRVLLDIVHSHISSNADDGLAGFDFGQEQSASYFCAGERGYHTLWDSRLFNYANHEVLRYLLSNLRFWIEEYRFDGFRFDGVTSMLYHHHGIHMAFSGNYSEYFSPATNVDAVVYLMLANELVHSLLPEAVTVAEDVSGMPALCRPVSEGGTGFDYRLAMGLPDQWVKMVSGQRDEQWSMRAIAGALTNRRYSERTVAYVESHDQSLVGDTTLAWRLMGAEMYTGMSALQPPSPTIARGMAYHKMIRAATIALGGDGWLNFMGNEFGHPEWIDFPREGNKWSHHYCRRQWSLADAEHLRYRQLNAWDAALQRLEAGTAFLSSAHQIVSYVGEEEQLLVAERGPLVFVFNFSPFNDYADYKVGVPEPGKYRIALDSDDPEFGGPGRVGHEAEHFTHPEGQPGVPESNFNNRAFSMLVAAPSRSVVVYERVPEGRAAR</sequence>
<accession>A0AAW1RH91</accession>
<dbReference type="Proteomes" id="UP001445335">
    <property type="component" value="Unassembled WGS sequence"/>
</dbReference>
<dbReference type="Gene3D" id="2.60.40.10">
    <property type="entry name" value="Immunoglobulins"/>
    <property type="match status" value="1"/>
</dbReference>
<dbReference type="GO" id="GO:0009501">
    <property type="term" value="C:amyloplast"/>
    <property type="evidence" value="ECO:0007669"/>
    <property type="project" value="UniProtKB-SubCell"/>
</dbReference>
<organism evidence="10 11">
    <name type="scientific">Elliptochloris bilobata</name>
    <dbReference type="NCBI Taxonomy" id="381761"/>
    <lineage>
        <taxon>Eukaryota</taxon>
        <taxon>Viridiplantae</taxon>
        <taxon>Chlorophyta</taxon>
        <taxon>core chlorophytes</taxon>
        <taxon>Trebouxiophyceae</taxon>
        <taxon>Trebouxiophyceae incertae sedis</taxon>
        <taxon>Elliptochloris clade</taxon>
        <taxon>Elliptochloris</taxon>
    </lineage>
</organism>
<dbReference type="Pfam" id="PF02922">
    <property type="entry name" value="CBM_48"/>
    <property type="match status" value="1"/>
</dbReference>
<evidence type="ECO:0000256" key="3">
    <source>
        <dbReference type="ARBA" id="ARBA00009000"/>
    </source>
</evidence>
<evidence type="ECO:0000256" key="7">
    <source>
        <dbReference type="ARBA" id="ARBA00060592"/>
    </source>
</evidence>
<feature type="region of interest" description="Disordered" evidence="8">
    <location>
        <begin position="1047"/>
        <end position="1069"/>
    </location>
</feature>
<evidence type="ECO:0000256" key="8">
    <source>
        <dbReference type="SAM" id="MobiDB-lite"/>
    </source>
</evidence>
<keyword evidence="5" id="KW-0808">Transferase</keyword>
<dbReference type="GO" id="GO:0043169">
    <property type="term" value="F:cation binding"/>
    <property type="evidence" value="ECO:0007669"/>
    <property type="project" value="InterPro"/>
</dbReference>
<dbReference type="Pfam" id="PF05542">
    <property type="entry name" value="DUF760"/>
    <property type="match status" value="1"/>
</dbReference>
<evidence type="ECO:0000256" key="5">
    <source>
        <dbReference type="ARBA" id="ARBA00022679"/>
    </source>
</evidence>
<dbReference type="InterPro" id="IPR014756">
    <property type="entry name" value="Ig_E-set"/>
</dbReference>
<dbReference type="Gene3D" id="2.60.40.1180">
    <property type="entry name" value="Golgi alpha-mannosidase II"/>
    <property type="match status" value="1"/>
</dbReference>
<evidence type="ECO:0000259" key="9">
    <source>
        <dbReference type="SMART" id="SM00642"/>
    </source>
</evidence>
<evidence type="ECO:0000313" key="10">
    <source>
        <dbReference type="EMBL" id="KAK9832835.1"/>
    </source>
</evidence>
<dbReference type="InterPro" id="IPR006048">
    <property type="entry name" value="A-amylase/branching_C"/>
</dbReference>
<dbReference type="CDD" id="cd11321">
    <property type="entry name" value="AmyAc_bac_euk_BE"/>
    <property type="match status" value="1"/>
</dbReference>
<dbReference type="PANTHER" id="PTHR43651">
    <property type="entry name" value="1,4-ALPHA-GLUCAN-BRANCHING ENZYME"/>
    <property type="match status" value="1"/>
</dbReference>
<dbReference type="InterPro" id="IPR008479">
    <property type="entry name" value="DUF760"/>
</dbReference>
<dbReference type="SMART" id="SM00642">
    <property type="entry name" value="Aamy"/>
    <property type="match status" value="1"/>
</dbReference>
<evidence type="ECO:0000256" key="4">
    <source>
        <dbReference type="ARBA" id="ARBA00012541"/>
    </source>
</evidence>
<dbReference type="EC" id="2.4.1.18" evidence="4"/>
<dbReference type="SUPFAM" id="SSF81296">
    <property type="entry name" value="E set domains"/>
    <property type="match status" value="1"/>
</dbReference>
<dbReference type="InterPro" id="IPR013780">
    <property type="entry name" value="Glyco_hydro_b"/>
</dbReference>
<comment type="catalytic activity">
    <reaction evidence="1">
        <text>Transfers a segment of a (1-&gt;4)-alpha-D-glucan chain to a primary hydroxy group in a similar glucan chain.</text>
        <dbReference type="EC" id="2.4.1.18"/>
    </reaction>
</comment>
<gene>
    <name evidence="10" type="ORF">WJX81_005449</name>
</gene>
<dbReference type="InterPro" id="IPR013783">
    <property type="entry name" value="Ig-like_fold"/>
</dbReference>
<dbReference type="Pfam" id="PF00128">
    <property type="entry name" value="Alpha-amylase"/>
    <property type="match status" value="1"/>
</dbReference>